<name>A0A8S5TV05_9CAUD</name>
<evidence type="ECO:0000256" key="1">
    <source>
        <dbReference type="SAM" id="MobiDB-lite"/>
    </source>
</evidence>
<evidence type="ECO:0000313" key="2">
    <source>
        <dbReference type="EMBL" id="DAF85999.1"/>
    </source>
</evidence>
<feature type="region of interest" description="Disordered" evidence="1">
    <location>
        <begin position="1"/>
        <end position="38"/>
    </location>
</feature>
<protein>
    <submittedName>
        <fullName evidence="2">Uncharacterized protein</fullName>
    </submittedName>
</protein>
<sequence>MALTVRPSAQATDASHLRPRRWHLSPVSPACTSRGRKR</sequence>
<proteinExistence type="predicted"/>
<accession>A0A8S5TV05</accession>
<dbReference type="EMBL" id="BK015934">
    <property type="protein sequence ID" value="DAF85999.1"/>
    <property type="molecule type" value="Genomic_DNA"/>
</dbReference>
<reference evidence="2" key="1">
    <citation type="journal article" date="2021" name="Proc. Natl. Acad. Sci. U.S.A.">
        <title>A Catalog of Tens of Thousands of Viruses from Human Metagenomes Reveals Hidden Associations with Chronic Diseases.</title>
        <authorList>
            <person name="Tisza M.J."/>
            <person name="Buck C.B."/>
        </authorList>
    </citation>
    <scope>NUCLEOTIDE SEQUENCE</scope>
    <source>
        <strain evidence="2">CtHSY3</strain>
    </source>
</reference>
<organism evidence="2">
    <name type="scientific">Siphoviridae sp. ctHSY3</name>
    <dbReference type="NCBI Taxonomy" id="2825421"/>
    <lineage>
        <taxon>Viruses</taxon>
        <taxon>Duplodnaviria</taxon>
        <taxon>Heunggongvirae</taxon>
        <taxon>Uroviricota</taxon>
        <taxon>Caudoviricetes</taxon>
    </lineage>
</organism>